<name>A0A8W8INL8_MAGGI</name>
<evidence type="ECO:0000313" key="5">
    <source>
        <dbReference type="Proteomes" id="UP000005408"/>
    </source>
</evidence>
<dbReference type="OrthoDB" id="6051775at2759"/>
<feature type="signal peptide" evidence="2">
    <location>
        <begin position="1"/>
        <end position="20"/>
    </location>
</feature>
<dbReference type="Pfam" id="PF00059">
    <property type="entry name" value="Lectin_C"/>
    <property type="match status" value="1"/>
</dbReference>
<dbReference type="PROSITE" id="PS00615">
    <property type="entry name" value="C_TYPE_LECTIN_1"/>
    <property type="match status" value="1"/>
</dbReference>
<organism evidence="4 5">
    <name type="scientific">Magallana gigas</name>
    <name type="common">Pacific oyster</name>
    <name type="synonym">Crassostrea gigas</name>
    <dbReference type="NCBI Taxonomy" id="29159"/>
    <lineage>
        <taxon>Eukaryota</taxon>
        <taxon>Metazoa</taxon>
        <taxon>Spiralia</taxon>
        <taxon>Lophotrochozoa</taxon>
        <taxon>Mollusca</taxon>
        <taxon>Bivalvia</taxon>
        <taxon>Autobranchia</taxon>
        <taxon>Pteriomorphia</taxon>
        <taxon>Ostreida</taxon>
        <taxon>Ostreoidea</taxon>
        <taxon>Ostreidae</taxon>
        <taxon>Magallana</taxon>
    </lineage>
</organism>
<evidence type="ECO:0000313" key="4">
    <source>
        <dbReference type="EnsemblMetazoa" id="G15146.1:cds"/>
    </source>
</evidence>
<dbReference type="InterPro" id="IPR050111">
    <property type="entry name" value="C-type_lectin/snaclec_domain"/>
</dbReference>
<keyword evidence="5" id="KW-1185">Reference proteome</keyword>
<dbReference type="Gene3D" id="3.10.100.10">
    <property type="entry name" value="Mannose-Binding Protein A, subunit A"/>
    <property type="match status" value="1"/>
</dbReference>
<dbReference type="Proteomes" id="UP000005408">
    <property type="component" value="Unassembled WGS sequence"/>
</dbReference>
<dbReference type="InterPro" id="IPR001304">
    <property type="entry name" value="C-type_lectin-like"/>
</dbReference>
<feature type="domain" description="C-type lectin" evidence="3">
    <location>
        <begin position="29"/>
        <end position="150"/>
    </location>
</feature>
<sequence length="163" mass="19133">MKKHFYLFIYLVFGTSGISTDCPDNWIRFADSCYLFMTRYPMQWIEAMTFCKTFDAKLAEVETHPEDTFIRHEARVYGAYKESFWIGGNDLISEGKWMWMTSHTPLHYTNWAHGEPSNEFGGEHCMSLLFYTDYHWNDERCKTVLPFICEKETSSPALGMLVG</sequence>
<dbReference type="PROSITE" id="PS50041">
    <property type="entry name" value="C_TYPE_LECTIN_2"/>
    <property type="match status" value="1"/>
</dbReference>
<dbReference type="SMART" id="SM00034">
    <property type="entry name" value="CLECT"/>
    <property type="match status" value="1"/>
</dbReference>
<dbReference type="EnsemblMetazoa" id="G15146.1">
    <property type="protein sequence ID" value="G15146.1:cds"/>
    <property type="gene ID" value="G15146"/>
</dbReference>
<accession>A0A8W8INL8</accession>
<dbReference type="InterPro" id="IPR016186">
    <property type="entry name" value="C-type_lectin-like/link_sf"/>
</dbReference>
<evidence type="ECO:0000256" key="2">
    <source>
        <dbReference type="SAM" id="SignalP"/>
    </source>
</evidence>
<dbReference type="InterPro" id="IPR018378">
    <property type="entry name" value="C-type_lectin_CS"/>
</dbReference>
<keyword evidence="2" id="KW-0732">Signal</keyword>
<reference evidence="4" key="1">
    <citation type="submission" date="2022-08" db="UniProtKB">
        <authorList>
            <consortium name="EnsemblMetazoa"/>
        </authorList>
    </citation>
    <scope>IDENTIFICATION</scope>
    <source>
        <strain evidence="4">05x7-T-G4-1.051#20</strain>
    </source>
</reference>
<dbReference type="PANTHER" id="PTHR22803">
    <property type="entry name" value="MANNOSE, PHOSPHOLIPASE, LECTIN RECEPTOR RELATED"/>
    <property type="match status" value="1"/>
</dbReference>
<dbReference type="SUPFAM" id="SSF56436">
    <property type="entry name" value="C-type lectin-like"/>
    <property type="match status" value="1"/>
</dbReference>
<dbReference type="InterPro" id="IPR016187">
    <property type="entry name" value="CTDL_fold"/>
</dbReference>
<dbReference type="OMA" id="QSYCNGL"/>
<dbReference type="CDD" id="cd00037">
    <property type="entry name" value="CLECT"/>
    <property type="match status" value="1"/>
</dbReference>
<proteinExistence type="predicted"/>
<dbReference type="AlphaFoldDB" id="A0A8W8INL8"/>
<keyword evidence="1" id="KW-1015">Disulfide bond</keyword>
<protein>
    <recommendedName>
        <fullName evidence="3">C-type lectin domain-containing protein</fullName>
    </recommendedName>
</protein>
<feature type="chain" id="PRO_5036476644" description="C-type lectin domain-containing protein" evidence="2">
    <location>
        <begin position="21"/>
        <end position="163"/>
    </location>
</feature>
<evidence type="ECO:0000256" key="1">
    <source>
        <dbReference type="ARBA" id="ARBA00023157"/>
    </source>
</evidence>
<evidence type="ECO:0000259" key="3">
    <source>
        <dbReference type="PROSITE" id="PS50041"/>
    </source>
</evidence>